<feature type="transmembrane region" description="Helical" evidence="6">
    <location>
        <begin position="211"/>
        <end position="227"/>
    </location>
</feature>
<dbReference type="PANTHER" id="PTHR30474">
    <property type="entry name" value="CELL CYCLE PROTEIN"/>
    <property type="match status" value="1"/>
</dbReference>
<feature type="transmembrane region" description="Helical" evidence="6">
    <location>
        <begin position="150"/>
        <end position="181"/>
    </location>
</feature>
<dbReference type="EMBL" id="HF548333">
    <property type="protein sequence ID" value="CCO21890.1"/>
    <property type="molecule type" value="Genomic_DNA"/>
</dbReference>
<dbReference type="AlphaFoldDB" id="S0DDG7"/>
<feature type="transmembrane region" description="Helical" evidence="6">
    <location>
        <begin position="234"/>
        <end position="255"/>
    </location>
</feature>
<evidence type="ECO:0000256" key="5">
    <source>
        <dbReference type="ARBA" id="ARBA00023136"/>
    </source>
</evidence>
<protein>
    <submittedName>
        <fullName evidence="7 8">Putative rod shape-determining protein RodA</fullName>
    </submittedName>
</protein>
<dbReference type="InterPro" id="IPR001182">
    <property type="entry name" value="FtsW/RodA"/>
</dbReference>
<evidence type="ECO:0000256" key="6">
    <source>
        <dbReference type="SAM" id="Phobius"/>
    </source>
</evidence>
<keyword evidence="3" id="KW-0133">Cell shape</keyword>
<accession>S0DDG7</accession>
<name>S0DDG7_9ZZZZ</name>
<feature type="transmembrane region" description="Helical" evidence="6">
    <location>
        <begin position="381"/>
        <end position="402"/>
    </location>
</feature>
<dbReference type="GO" id="GO:0032153">
    <property type="term" value="C:cell division site"/>
    <property type="evidence" value="ECO:0007669"/>
    <property type="project" value="TreeGrafter"/>
</dbReference>
<comment type="subcellular location">
    <subcellularLocation>
        <location evidence="1">Membrane</location>
        <topology evidence="1">Multi-pass membrane protein</topology>
    </subcellularLocation>
</comment>
<gene>
    <name evidence="8" type="ORF">BN138_1078</name>
    <name evidence="7" type="ORF">BN138_150</name>
</gene>
<evidence type="ECO:0000256" key="2">
    <source>
        <dbReference type="ARBA" id="ARBA00022692"/>
    </source>
</evidence>
<dbReference type="InterPro" id="IPR018365">
    <property type="entry name" value="Cell_cycle_FtsW-rel_CS"/>
</dbReference>
<dbReference type="PANTHER" id="PTHR30474:SF1">
    <property type="entry name" value="PEPTIDOGLYCAN GLYCOSYLTRANSFERASE MRDB"/>
    <property type="match status" value="1"/>
</dbReference>
<feature type="transmembrane region" description="Helical" evidence="6">
    <location>
        <begin position="447"/>
        <end position="466"/>
    </location>
</feature>
<feature type="transmembrane region" description="Helical" evidence="6">
    <location>
        <begin position="288"/>
        <end position="309"/>
    </location>
</feature>
<dbReference type="GO" id="GO:0005886">
    <property type="term" value="C:plasma membrane"/>
    <property type="evidence" value="ECO:0007669"/>
    <property type="project" value="TreeGrafter"/>
</dbReference>
<feature type="transmembrane region" description="Helical" evidence="6">
    <location>
        <begin position="188"/>
        <end position="205"/>
    </location>
</feature>
<keyword evidence="4 6" id="KW-1133">Transmembrane helix</keyword>
<feature type="transmembrane region" description="Helical" evidence="6">
    <location>
        <begin position="52"/>
        <end position="72"/>
    </location>
</feature>
<evidence type="ECO:0000256" key="4">
    <source>
        <dbReference type="ARBA" id="ARBA00022989"/>
    </source>
</evidence>
<dbReference type="Pfam" id="PF01098">
    <property type="entry name" value="FTSW_RODA_SPOVE"/>
    <property type="match status" value="2"/>
</dbReference>
<evidence type="ECO:0000313" key="8">
    <source>
        <dbReference type="EMBL" id="CCO21890.1"/>
    </source>
</evidence>
<keyword evidence="5 6" id="KW-0472">Membrane</keyword>
<feature type="transmembrane region" description="Helical" evidence="6">
    <location>
        <begin position="261"/>
        <end position="281"/>
    </location>
</feature>
<dbReference type="NCBIfam" id="NF037961">
    <property type="entry name" value="RodA_shape"/>
    <property type="match status" value="2"/>
</dbReference>
<reference evidence="7" key="1">
    <citation type="submission" date="2012-10" db="EMBL/GenBank/DDBJ databases">
        <authorList>
            <person name="Sandrine L."/>
        </authorList>
    </citation>
    <scope>NUCLEOTIDE SEQUENCE</scope>
</reference>
<dbReference type="GO" id="GO:0051301">
    <property type="term" value="P:cell division"/>
    <property type="evidence" value="ECO:0007669"/>
    <property type="project" value="InterPro"/>
</dbReference>
<dbReference type="GO" id="GO:0008360">
    <property type="term" value="P:regulation of cell shape"/>
    <property type="evidence" value="ECO:0007669"/>
    <property type="project" value="UniProtKB-KW"/>
</dbReference>
<evidence type="ECO:0000313" key="7">
    <source>
        <dbReference type="EMBL" id="CCO20962.1"/>
    </source>
</evidence>
<dbReference type="EMBL" id="HF548277">
    <property type="protein sequence ID" value="CCO20962.1"/>
    <property type="molecule type" value="Genomic_DNA"/>
</dbReference>
<sequence>MTARIKQNSLLHGRVDWVTIGVWLLLVALGWLNLYAAVYDESRAAFDLGQRYGMQLIWIGVSLVVALVVMLVDDKYYHILAYPIYGVMLTLMISTLFLSPEIKGAKAWLVMGPVAIQPAEFMKFAVSLALARSMSSFGFSVNRPRNLLRVAIIVGLPVAVMFLQHDVGSAVVFASFLFMLYREGLNPWIYIVLGIVLGLFFGSFWVTDTGLLMAILAGCAVGFGFRYRNWKAPLIYLSAVALVSVTAWFGLKFLASIEWRYYYILLGTSLLSLPIAAVAAYAKRLRGFWVYIVLFVASVAFVSVTDVVFDSLDIHQQKRILDTLGIESDSRGWGYNVNQSKIAIGSGGFIGKGYLEGTQTKFNFVPEQSTDFIFCTVGEEWGFAGSLVVLVLFCILILRLVRMGERCQEPFGRIYCYCVAGIFLVHVLINIGMTVGIVPVIGIPLPFFSYGGSSFLAFTLLLFVALRLDLGSGELSAAKI</sequence>
<dbReference type="GO" id="GO:0015648">
    <property type="term" value="F:lipid-linked peptidoglycan transporter activity"/>
    <property type="evidence" value="ECO:0007669"/>
    <property type="project" value="TreeGrafter"/>
</dbReference>
<organism evidence="7">
    <name type="scientific">termite gut metagenome</name>
    <dbReference type="NCBI Taxonomy" id="433724"/>
    <lineage>
        <taxon>unclassified sequences</taxon>
        <taxon>metagenomes</taxon>
        <taxon>organismal metagenomes</taxon>
    </lineage>
</organism>
<dbReference type="PROSITE" id="PS00428">
    <property type="entry name" value="FTSW_RODA_SPOVE"/>
    <property type="match status" value="1"/>
</dbReference>
<proteinExistence type="predicted"/>
<reference evidence="7" key="2">
    <citation type="journal article" date="2013" name="Biotechnol. Biofuels">
        <title>Mining for hemicellulases in the fungus-growing termite Pseudacanthotermes militaris using functional metagenomics.</title>
        <authorList>
            <person name="Bastien G."/>
            <person name="Arnal G."/>
            <person name="Bozonnet S."/>
            <person name="Laguerre S."/>
            <person name="Ferreira F."/>
            <person name="Faure R."/>
            <person name="Henrissat B."/>
            <person name="Lefevre F."/>
            <person name="Robe P."/>
            <person name="Bouchez O."/>
            <person name="Noirot C."/>
            <person name="Dumon C."/>
            <person name="O'Donohue M."/>
        </authorList>
    </citation>
    <scope>NUCLEOTIDE SEQUENCE</scope>
</reference>
<evidence type="ECO:0000256" key="1">
    <source>
        <dbReference type="ARBA" id="ARBA00004141"/>
    </source>
</evidence>
<feature type="transmembrane region" description="Helical" evidence="6">
    <location>
        <begin position="414"/>
        <end position="441"/>
    </location>
</feature>
<keyword evidence="2 6" id="KW-0812">Transmembrane</keyword>
<feature type="transmembrane region" description="Helical" evidence="6">
    <location>
        <begin position="20"/>
        <end position="40"/>
    </location>
</feature>
<feature type="transmembrane region" description="Helical" evidence="6">
    <location>
        <begin position="78"/>
        <end position="98"/>
    </location>
</feature>
<evidence type="ECO:0000256" key="3">
    <source>
        <dbReference type="ARBA" id="ARBA00022960"/>
    </source>
</evidence>